<reference evidence="1 2" key="1">
    <citation type="journal article" date="2019" name="Nat. Med.">
        <title>A library of human gut bacterial isolates paired with longitudinal multiomics data enables mechanistic microbiome research.</title>
        <authorList>
            <person name="Poyet M."/>
            <person name="Groussin M."/>
            <person name="Gibbons S.M."/>
            <person name="Avila-Pacheco J."/>
            <person name="Jiang X."/>
            <person name="Kearney S.M."/>
            <person name="Perrotta A.R."/>
            <person name="Berdy B."/>
            <person name="Zhao S."/>
            <person name="Lieberman T.D."/>
            <person name="Swanson P.K."/>
            <person name="Smith M."/>
            <person name="Roesemann S."/>
            <person name="Alexander J.E."/>
            <person name="Rich S.A."/>
            <person name="Livny J."/>
            <person name="Vlamakis H."/>
            <person name="Clish C."/>
            <person name="Bullock K."/>
            <person name="Deik A."/>
            <person name="Scott J."/>
            <person name="Pierce K.A."/>
            <person name="Xavier R.J."/>
            <person name="Alm E.J."/>
        </authorList>
    </citation>
    <scope>NUCLEOTIDE SEQUENCE [LARGE SCALE GENOMIC DNA]</scope>
    <source>
        <strain evidence="1 2">BIOML-A2</strain>
    </source>
</reference>
<evidence type="ECO:0000313" key="1">
    <source>
        <dbReference type="EMBL" id="MTU42539.1"/>
    </source>
</evidence>
<name>A0A6I3RY64_9BURK</name>
<dbReference type="EMBL" id="WNCL01000005">
    <property type="protein sequence ID" value="MTU42539.1"/>
    <property type="molecule type" value="Genomic_DNA"/>
</dbReference>
<dbReference type="AlphaFoldDB" id="A0A6I3RY64"/>
<comment type="caution">
    <text evidence="1">The sequence shown here is derived from an EMBL/GenBank/DDBJ whole genome shotgun (WGS) entry which is preliminary data.</text>
</comment>
<sequence length="73" mass="8467">MRSDGMRRDVVTQIIVEYPSGCENFATRLEAERFINANLEEEEPVAVWVEEVNGKKKYDLHFAEENGEIHIVD</sequence>
<evidence type="ECO:0000313" key="2">
    <source>
        <dbReference type="Proteomes" id="UP000462362"/>
    </source>
</evidence>
<protein>
    <submittedName>
        <fullName evidence="1">Uncharacterized protein</fullName>
    </submittedName>
</protein>
<gene>
    <name evidence="1" type="ORF">GMD42_02655</name>
</gene>
<accession>A0A6I3RY64</accession>
<dbReference type="Proteomes" id="UP000462362">
    <property type="component" value="Unassembled WGS sequence"/>
</dbReference>
<organism evidence="1 2">
    <name type="scientific">Parasutterella excrementihominis</name>
    <dbReference type="NCBI Taxonomy" id="487175"/>
    <lineage>
        <taxon>Bacteria</taxon>
        <taxon>Pseudomonadati</taxon>
        <taxon>Pseudomonadota</taxon>
        <taxon>Betaproteobacteria</taxon>
        <taxon>Burkholderiales</taxon>
        <taxon>Sutterellaceae</taxon>
        <taxon>Parasutterella</taxon>
    </lineage>
</organism>
<proteinExistence type="predicted"/>